<dbReference type="CDD" id="cd01948">
    <property type="entry name" value="EAL"/>
    <property type="match status" value="1"/>
</dbReference>
<dbReference type="Gene3D" id="3.20.20.450">
    <property type="entry name" value="EAL domain"/>
    <property type="match status" value="1"/>
</dbReference>
<dbReference type="PANTHER" id="PTHR33121">
    <property type="entry name" value="CYCLIC DI-GMP PHOSPHODIESTERASE PDEF"/>
    <property type="match status" value="1"/>
</dbReference>
<dbReference type="SMART" id="SM00052">
    <property type="entry name" value="EAL"/>
    <property type="match status" value="1"/>
</dbReference>
<dbReference type="GO" id="GO:0071111">
    <property type="term" value="F:cyclic-guanylate-specific phosphodiesterase activity"/>
    <property type="evidence" value="ECO:0007669"/>
    <property type="project" value="InterPro"/>
</dbReference>
<dbReference type="Gene3D" id="3.30.450.20">
    <property type="entry name" value="PAS domain"/>
    <property type="match status" value="1"/>
</dbReference>
<dbReference type="InterPro" id="IPR035919">
    <property type="entry name" value="EAL_sf"/>
</dbReference>
<protein>
    <submittedName>
        <fullName evidence="2">EAL domain-containing protein</fullName>
    </submittedName>
</protein>
<proteinExistence type="predicted"/>
<dbReference type="InterPro" id="IPR050706">
    <property type="entry name" value="Cyclic-di-GMP_PDE-like"/>
</dbReference>
<dbReference type="Proteomes" id="UP000325684">
    <property type="component" value="Unassembled WGS sequence"/>
</dbReference>
<dbReference type="InterPro" id="IPR001633">
    <property type="entry name" value="EAL_dom"/>
</dbReference>
<reference evidence="2 3" key="1">
    <citation type="journal article" date="2019" name="Microorganisms">
        <title>Genome Insights into the Novel Species Microvirga brassicacearum, a Rapeseed Endophyte with Biotechnological Potential.</title>
        <authorList>
            <person name="Jimenez-Gomez A."/>
            <person name="Saati-Santamaria Z."/>
            <person name="Igual J.M."/>
            <person name="Rivas R."/>
            <person name="Mateos P.F."/>
            <person name="Garcia-Fraile P."/>
        </authorList>
    </citation>
    <scope>NUCLEOTIDE SEQUENCE [LARGE SCALE GENOMIC DNA]</scope>
    <source>
        <strain evidence="2 3">CDVBN77</strain>
    </source>
</reference>
<dbReference type="Pfam" id="PF00563">
    <property type="entry name" value="EAL"/>
    <property type="match status" value="1"/>
</dbReference>
<evidence type="ECO:0000313" key="2">
    <source>
        <dbReference type="EMBL" id="KAB0267304.1"/>
    </source>
</evidence>
<sequence length="531" mass="56493">MGTRRPSRAGIFTGETLQRRSRPHETDPTVALAALGGVTYHWDLATDRLTWGPNAAAVLGVAVSDLAGAGRAFRDWVEPLGSPCREEALTSNELAYDLRYALRLGPGTAIMVQDAGRFIAGSGGRPAFVRGCLKSDPLARGQDGLPRAIHDRSAFLSRLHEDIAEALRFSHGVTLIAGAIVEGSPDMPEILRLLRPMMRRRDHATALSGNRFALALTSCSLMDAPDAMKRLTGLLSTAGRGIRLGAACAPDHALDACRLLRLAETSLASGTSAEPWTMCDAQGSQSVAQAAEPVDLVRILNERQLTLALRPIVDAHSLAPALARAKVALRDGAVAEVPPDAGIALLVDARKLELAAQHLMGAPDTRIILPIEIATLRDLEWLSILAAHLGARPGIASRLIVALPEAVLVERAKILGRLDAMKALGIGIALDHFGSGYATCARLRSLPIDLVCIDGVFIQTLSRSTGDRLLVRTLVDIAQHLGIATAAEWVDDQTTADMLRAWGVDYLEGDQFGTAAPAALPVSTPLRVKRA</sequence>
<comment type="caution">
    <text evidence="2">The sequence shown here is derived from an EMBL/GenBank/DDBJ whole genome shotgun (WGS) entry which is preliminary data.</text>
</comment>
<dbReference type="AlphaFoldDB" id="A0A5N3PC80"/>
<evidence type="ECO:0000259" key="1">
    <source>
        <dbReference type="PROSITE" id="PS50883"/>
    </source>
</evidence>
<organism evidence="2 3">
    <name type="scientific">Microvirga brassicacearum</name>
    <dbReference type="NCBI Taxonomy" id="2580413"/>
    <lineage>
        <taxon>Bacteria</taxon>
        <taxon>Pseudomonadati</taxon>
        <taxon>Pseudomonadota</taxon>
        <taxon>Alphaproteobacteria</taxon>
        <taxon>Hyphomicrobiales</taxon>
        <taxon>Methylobacteriaceae</taxon>
        <taxon>Microvirga</taxon>
    </lineage>
</organism>
<evidence type="ECO:0000313" key="3">
    <source>
        <dbReference type="Proteomes" id="UP000325684"/>
    </source>
</evidence>
<dbReference type="OrthoDB" id="23692at2"/>
<keyword evidence="3" id="KW-1185">Reference proteome</keyword>
<dbReference type="RefSeq" id="WP_150943218.1">
    <property type="nucleotide sequence ID" value="NZ_VCMV01000013.1"/>
</dbReference>
<name>A0A5N3PC80_9HYPH</name>
<dbReference type="PANTHER" id="PTHR33121:SF79">
    <property type="entry name" value="CYCLIC DI-GMP PHOSPHODIESTERASE PDED-RELATED"/>
    <property type="match status" value="1"/>
</dbReference>
<dbReference type="PROSITE" id="PS50883">
    <property type="entry name" value="EAL"/>
    <property type="match status" value="1"/>
</dbReference>
<gene>
    <name evidence="2" type="ORF">FEZ63_08255</name>
</gene>
<dbReference type="SUPFAM" id="SSF141868">
    <property type="entry name" value="EAL domain-like"/>
    <property type="match status" value="1"/>
</dbReference>
<accession>A0A5N3PC80</accession>
<dbReference type="EMBL" id="VCMV01000013">
    <property type="protein sequence ID" value="KAB0267304.1"/>
    <property type="molecule type" value="Genomic_DNA"/>
</dbReference>
<feature type="domain" description="EAL" evidence="1">
    <location>
        <begin position="289"/>
        <end position="529"/>
    </location>
</feature>